<dbReference type="Proteomes" id="UP000217289">
    <property type="component" value="Chromosome"/>
</dbReference>
<reference evidence="2 3" key="1">
    <citation type="submission" date="2017-06" db="EMBL/GenBank/DDBJ databases">
        <authorList>
            <person name="Kim H.J."/>
            <person name="Triplett B.A."/>
        </authorList>
    </citation>
    <scope>NUCLEOTIDE SEQUENCE [LARGE SCALE GENOMIC DNA]</scope>
    <source>
        <strain evidence="2 3">DSM 14713</strain>
    </source>
</reference>
<protein>
    <submittedName>
        <fullName evidence="2">Uncharacterized protein</fullName>
    </submittedName>
</protein>
<proteinExistence type="predicted"/>
<dbReference type="OrthoDB" id="5505283at2"/>
<name>A0A250IH08_9BACT</name>
<accession>A0A250IH08</accession>
<dbReference type="AlphaFoldDB" id="A0A250IH08"/>
<keyword evidence="3" id="KW-1185">Reference proteome</keyword>
<dbReference type="EMBL" id="CP022163">
    <property type="protein sequence ID" value="ATB31114.1"/>
    <property type="molecule type" value="Genomic_DNA"/>
</dbReference>
<evidence type="ECO:0000313" key="3">
    <source>
        <dbReference type="Proteomes" id="UP000217289"/>
    </source>
</evidence>
<gene>
    <name evidence="2" type="ORF">MEBOL_004576</name>
</gene>
<dbReference type="RefSeq" id="WP_157775387.1">
    <property type="nucleotide sequence ID" value="NZ_CP022163.1"/>
</dbReference>
<feature type="region of interest" description="Disordered" evidence="1">
    <location>
        <begin position="1"/>
        <end position="38"/>
    </location>
</feature>
<dbReference type="KEGG" id="mbd:MEBOL_004576"/>
<organism evidence="2 3">
    <name type="scientific">Melittangium boletus DSM 14713</name>
    <dbReference type="NCBI Taxonomy" id="1294270"/>
    <lineage>
        <taxon>Bacteria</taxon>
        <taxon>Pseudomonadati</taxon>
        <taxon>Myxococcota</taxon>
        <taxon>Myxococcia</taxon>
        <taxon>Myxococcales</taxon>
        <taxon>Cystobacterineae</taxon>
        <taxon>Archangiaceae</taxon>
        <taxon>Melittangium</taxon>
    </lineage>
</organism>
<evidence type="ECO:0000256" key="1">
    <source>
        <dbReference type="SAM" id="MobiDB-lite"/>
    </source>
</evidence>
<evidence type="ECO:0000313" key="2">
    <source>
        <dbReference type="EMBL" id="ATB31114.1"/>
    </source>
</evidence>
<sequence>MSVPVSGRTGGTSSSLDELVGALGAVPPSPPAAPGAKALASRELNSLVLAPPRPSGADAPREFPTGRMDYYRRRHEDFVSRNPGQQPPPYYLEYGDKYVRAFSALGAQELSPEGLAWRDRALKLLQDAMETRRRKEPAEFAVLERKPEDFQMFAYGTHVNAYLDAGLFSLPTQDLTTILTTPDLRDLLNPDGMAQILQVLGRVRPSDVESILAATTLEATRPLRPLVHQMEREVKSLMLQNWLNGSSR</sequence>